<evidence type="ECO:0000313" key="2">
    <source>
        <dbReference type="Proteomes" id="UP000262832"/>
    </source>
</evidence>
<dbReference type="PROSITE" id="PS51257">
    <property type="entry name" value="PROKAR_LIPOPROTEIN"/>
    <property type="match status" value="1"/>
</dbReference>
<organism evidence="1 2">
    <name type="scientific">Vibrio alfacsensis</name>
    <dbReference type="NCBI Taxonomy" id="1074311"/>
    <lineage>
        <taxon>Bacteria</taxon>
        <taxon>Pseudomonadati</taxon>
        <taxon>Pseudomonadota</taxon>
        <taxon>Gammaproteobacteria</taxon>
        <taxon>Vibrionales</taxon>
        <taxon>Vibrionaceae</taxon>
        <taxon>Vibrio</taxon>
    </lineage>
</organism>
<name>A0ABN5PD29_9VIBR</name>
<keyword evidence="2" id="KW-1185">Reference proteome</keyword>
<reference evidence="1 2" key="1">
    <citation type="submission" date="2018-08" db="EMBL/GenBank/DDBJ databases">
        <title>Genomic taxonomy of the Vibrionaceae family.</title>
        <authorList>
            <person name="Gomez-Gil B."/>
            <person name="Tanaka M."/>
            <person name="Sawabe T."/>
            <person name="Enciso-Ibarra K."/>
        </authorList>
    </citation>
    <scope>NUCLEOTIDE SEQUENCE [LARGE SCALE GENOMIC DNA]</scope>
    <source>
        <strain evidence="1 2">CAIM 1831</strain>
    </source>
</reference>
<sequence length="116" mass="12736">MNLKRVFLVLGLSAVLVGCGDDAVTQIKESPFCDGSSLTFEDTLSLKYDKSLDWSEFETKKGQHVVEVNGSSIDGKSLRMQYVVKETASGKIVPKPEYIEVNGKPSNIFGLLFLCV</sequence>
<dbReference type="EMBL" id="CP032093">
    <property type="protein sequence ID" value="AXY00945.1"/>
    <property type="molecule type" value="Genomic_DNA"/>
</dbReference>
<dbReference type="RefSeq" id="WP_128810775.1">
    <property type="nucleotide sequence ID" value="NZ_CP032093.1"/>
</dbReference>
<gene>
    <name evidence="1" type="ORF">D1115_06585</name>
</gene>
<proteinExistence type="predicted"/>
<dbReference type="Proteomes" id="UP000262832">
    <property type="component" value="Chromosome I"/>
</dbReference>
<protein>
    <submittedName>
        <fullName evidence="1">Uncharacterized protein</fullName>
    </submittedName>
</protein>
<accession>A0ABN5PD29</accession>
<evidence type="ECO:0000313" key="1">
    <source>
        <dbReference type="EMBL" id="AXY00945.1"/>
    </source>
</evidence>